<comment type="caution">
    <text evidence="3">The sequence shown here is derived from an EMBL/GenBank/DDBJ whole genome shotgun (WGS) entry which is preliminary data.</text>
</comment>
<dbReference type="NCBIfam" id="TIGR00787">
    <property type="entry name" value="dctP"/>
    <property type="match status" value="1"/>
</dbReference>
<keyword evidence="1 2" id="KW-0732">Signal</keyword>
<evidence type="ECO:0000313" key="3">
    <source>
        <dbReference type="EMBL" id="RAU21926.1"/>
    </source>
</evidence>
<dbReference type="SUPFAM" id="SSF53850">
    <property type="entry name" value="Periplasmic binding protein-like II"/>
    <property type="match status" value="1"/>
</dbReference>
<feature type="signal peptide" evidence="2">
    <location>
        <begin position="1"/>
        <end position="20"/>
    </location>
</feature>
<evidence type="ECO:0000256" key="1">
    <source>
        <dbReference type="ARBA" id="ARBA00022729"/>
    </source>
</evidence>
<accession>A0A364NXY2</accession>
<dbReference type="InterPro" id="IPR018389">
    <property type="entry name" value="DctP_fam"/>
</dbReference>
<dbReference type="OrthoDB" id="7375081at2"/>
<protein>
    <submittedName>
        <fullName evidence="3">C4-dicarboxylate ABC transporter substrate-binding protein</fullName>
    </submittedName>
</protein>
<gene>
    <name evidence="3" type="ORF">CU669_11570</name>
</gene>
<keyword evidence="4" id="KW-1185">Reference proteome</keyword>
<dbReference type="GO" id="GO:0030246">
    <property type="term" value="F:carbohydrate binding"/>
    <property type="evidence" value="ECO:0007669"/>
    <property type="project" value="TreeGrafter"/>
</dbReference>
<dbReference type="InterPro" id="IPR004682">
    <property type="entry name" value="TRAP_DctP"/>
</dbReference>
<feature type="chain" id="PRO_5016844323" evidence="2">
    <location>
        <begin position="21"/>
        <end position="333"/>
    </location>
</feature>
<proteinExistence type="predicted"/>
<reference evidence="3 4" key="1">
    <citation type="submission" date="2017-11" db="EMBL/GenBank/DDBJ databases">
        <title>Draft genome sequence of magnetotactic bacterium Magnetospirillum kuznetsovii LBB-42.</title>
        <authorList>
            <person name="Grouzdev D.S."/>
            <person name="Rysina M.S."/>
            <person name="Baslerov R.V."/>
            <person name="Koziaeva V."/>
        </authorList>
    </citation>
    <scope>NUCLEOTIDE SEQUENCE [LARGE SCALE GENOMIC DNA]</scope>
    <source>
        <strain evidence="3 4">LBB-42</strain>
    </source>
</reference>
<dbReference type="Pfam" id="PF03480">
    <property type="entry name" value="DctP"/>
    <property type="match status" value="1"/>
</dbReference>
<dbReference type="GO" id="GO:0055085">
    <property type="term" value="P:transmembrane transport"/>
    <property type="evidence" value="ECO:0007669"/>
    <property type="project" value="InterPro"/>
</dbReference>
<organism evidence="3 4">
    <name type="scientific">Paramagnetospirillum kuznetsovii</name>
    <dbReference type="NCBI Taxonomy" id="2053833"/>
    <lineage>
        <taxon>Bacteria</taxon>
        <taxon>Pseudomonadati</taxon>
        <taxon>Pseudomonadota</taxon>
        <taxon>Alphaproteobacteria</taxon>
        <taxon>Rhodospirillales</taxon>
        <taxon>Magnetospirillaceae</taxon>
        <taxon>Paramagnetospirillum</taxon>
    </lineage>
</organism>
<dbReference type="NCBIfam" id="NF037995">
    <property type="entry name" value="TRAP_S1"/>
    <property type="match status" value="1"/>
</dbReference>
<evidence type="ECO:0000256" key="2">
    <source>
        <dbReference type="SAM" id="SignalP"/>
    </source>
</evidence>
<sequence>MRFLVSLALFCLTAVGPLRAETVFYLAHANRNDGSDVPTAAAAITFKEVVERESGGTIRVEIFPEGQLGGDASVMSLIRKGIAQGAIISVGGLKNIYPQIGVLDYPFAWKSLEDTYKVFDGPFMDRLRDDFTKRTGLYLAGFADTGGLFVLSNSRHAIHGPADLQGLKIRTMGITTHKIIVRALGAEPVELPWNELPPALRTGVVDGQMNPASIIRFGKLYEVQKYVTLTNHLYTPYPWVISADFLAKLEPAQRDAIDKGVRDGIRASRALAANHRDDLTKLGENMMVTILSPAEHEAFRRKTQPAFIQAIAESLGEEGSALLNGLILGINAR</sequence>
<dbReference type="Gene3D" id="3.40.190.170">
    <property type="entry name" value="Bacterial extracellular solute-binding protein, family 7"/>
    <property type="match status" value="1"/>
</dbReference>
<dbReference type="AlphaFoldDB" id="A0A364NXY2"/>
<dbReference type="Proteomes" id="UP000251075">
    <property type="component" value="Unassembled WGS sequence"/>
</dbReference>
<dbReference type="InterPro" id="IPR038404">
    <property type="entry name" value="TRAP_DctP_sf"/>
</dbReference>
<dbReference type="PANTHER" id="PTHR33376:SF18">
    <property type="entry name" value="2,3-DIKETO-L-GULONATE-BINDING PERIPLASMIC PROTEIN YIAO"/>
    <property type="match status" value="1"/>
</dbReference>
<dbReference type="RefSeq" id="WP_112144776.1">
    <property type="nucleotide sequence ID" value="NZ_PGTO01000007.1"/>
</dbReference>
<dbReference type="EMBL" id="PGTO01000007">
    <property type="protein sequence ID" value="RAU21926.1"/>
    <property type="molecule type" value="Genomic_DNA"/>
</dbReference>
<dbReference type="PIRSF" id="PIRSF006470">
    <property type="entry name" value="DctB"/>
    <property type="match status" value="1"/>
</dbReference>
<evidence type="ECO:0000313" key="4">
    <source>
        <dbReference type="Proteomes" id="UP000251075"/>
    </source>
</evidence>
<name>A0A364NXY2_9PROT</name>
<dbReference type="PANTHER" id="PTHR33376">
    <property type="match status" value="1"/>
</dbReference>
<dbReference type="GO" id="GO:0030288">
    <property type="term" value="C:outer membrane-bounded periplasmic space"/>
    <property type="evidence" value="ECO:0007669"/>
    <property type="project" value="InterPro"/>
</dbReference>